<feature type="compositionally biased region" description="Polar residues" evidence="1">
    <location>
        <begin position="61"/>
        <end position="71"/>
    </location>
</feature>
<feature type="chain" id="PRO_5040197883" evidence="2">
    <location>
        <begin position="25"/>
        <end position="246"/>
    </location>
</feature>
<evidence type="ECO:0000256" key="1">
    <source>
        <dbReference type="SAM" id="MobiDB-lite"/>
    </source>
</evidence>
<reference evidence="3" key="1">
    <citation type="submission" date="2021-02" db="EMBL/GenBank/DDBJ databases">
        <authorList>
            <person name="Nieuwenhuis M."/>
            <person name="Van De Peppel L.J.J."/>
        </authorList>
    </citation>
    <scope>NUCLEOTIDE SEQUENCE</scope>
    <source>
        <strain evidence="3">D49</strain>
    </source>
</reference>
<feature type="compositionally biased region" description="Low complexity" evidence="1">
    <location>
        <begin position="50"/>
        <end position="60"/>
    </location>
</feature>
<dbReference type="AlphaFoldDB" id="A0A9P7K649"/>
<keyword evidence="4" id="KW-1185">Reference proteome</keyword>
<dbReference type="EMBL" id="JABCKI010005822">
    <property type="protein sequence ID" value="KAG5637530.1"/>
    <property type="molecule type" value="Genomic_DNA"/>
</dbReference>
<proteinExistence type="predicted"/>
<gene>
    <name evidence="3" type="ORF">H0H81_004226</name>
</gene>
<keyword evidence="2" id="KW-0732">Signal</keyword>
<evidence type="ECO:0000313" key="4">
    <source>
        <dbReference type="Proteomes" id="UP000717328"/>
    </source>
</evidence>
<evidence type="ECO:0000256" key="2">
    <source>
        <dbReference type="SAM" id="SignalP"/>
    </source>
</evidence>
<evidence type="ECO:0000313" key="3">
    <source>
        <dbReference type="EMBL" id="KAG5637530.1"/>
    </source>
</evidence>
<organism evidence="3 4">
    <name type="scientific">Sphagnurus paluster</name>
    <dbReference type="NCBI Taxonomy" id="117069"/>
    <lineage>
        <taxon>Eukaryota</taxon>
        <taxon>Fungi</taxon>
        <taxon>Dikarya</taxon>
        <taxon>Basidiomycota</taxon>
        <taxon>Agaricomycotina</taxon>
        <taxon>Agaricomycetes</taxon>
        <taxon>Agaricomycetidae</taxon>
        <taxon>Agaricales</taxon>
        <taxon>Tricholomatineae</taxon>
        <taxon>Lyophyllaceae</taxon>
        <taxon>Sphagnurus</taxon>
    </lineage>
</organism>
<name>A0A9P7K649_9AGAR</name>
<accession>A0A9P7K649</accession>
<dbReference type="Proteomes" id="UP000717328">
    <property type="component" value="Unassembled WGS sequence"/>
</dbReference>
<protein>
    <submittedName>
        <fullName evidence="3">Uncharacterized protein</fullName>
    </submittedName>
</protein>
<feature type="signal peptide" evidence="2">
    <location>
        <begin position="1"/>
        <end position="24"/>
    </location>
</feature>
<feature type="region of interest" description="Disordered" evidence="1">
    <location>
        <begin position="32"/>
        <end position="84"/>
    </location>
</feature>
<sequence>MMTSFTKVQSLLLLLGLFVFLVEAAPTKPAAGKKQCKRRAGLPPPRPPKKGAVAAPAKGPTSKTSVTSQPKKISKRGNHPSAKGKITLFHGTESDFGDLNFQYASTGGDFHFGKRAFYLTDTLKHAAQYACVSYCLVEQGIADATVIEYTWDGSNNIHEFTGLSDPKWAGYQAWVKADGNPANSEYSGYHSMDMVTGPMRSQIDIDNKMAADFWQYTLLSETAAKAKLHRVKVHQVPCKDVAPGSL</sequence>
<comment type="caution">
    <text evidence="3">The sequence shown here is derived from an EMBL/GenBank/DDBJ whole genome shotgun (WGS) entry which is preliminary data.</text>
</comment>
<reference evidence="3" key="2">
    <citation type="submission" date="2021-10" db="EMBL/GenBank/DDBJ databases">
        <title>Phylogenomics reveals ancestral predisposition of the termite-cultivated fungus Termitomyces towards a domesticated lifestyle.</title>
        <authorList>
            <person name="Auxier B."/>
            <person name="Grum-Grzhimaylo A."/>
            <person name="Cardenas M.E."/>
            <person name="Lodge J.D."/>
            <person name="Laessoe T."/>
            <person name="Pedersen O."/>
            <person name="Smith M.E."/>
            <person name="Kuyper T.W."/>
            <person name="Franco-Molano E.A."/>
            <person name="Baroni T.J."/>
            <person name="Aanen D.K."/>
        </authorList>
    </citation>
    <scope>NUCLEOTIDE SEQUENCE</scope>
    <source>
        <strain evidence="3">D49</strain>
    </source>
</reference>
<dbReference type="OrthoDB" id="2918638at2759"/>